<dbReference type="RefSeq" id="XP_023620965.1">
    <property type="nucleotide sequence ID" value="XM_023765197.1"/>
</dbReference>
<feature type="region of interest" description="Disordered" evidence="1">
    <location>
        <begin position="76"/>
        <end position="163"/>
    </location>
</feature>
<organism evidence="2 3">
    <name type="scientific">Ramularia collo-cygni</name>
    <dbReference type="NCBI Taxonomy" id="112498"/>
    <lineage>
        <taxon>Eukaryota</taxon>
        <taxon>Fungi</taxon>
        <taxon>Dikarya</taxon>
        <taxon>Ascomycota</taxon>
        <taxon>Pezizomycotina</taxon>
        <taxon>Dothideomycetes</taxon>
        <taxon>Dothideomycetidae</taxon>
        <taxon>Mycosphaerellales</taxon>
        <taxon>Mycosphaerellaceae</taxon>
        <taxon>Ramularia</taxon>
    </lineage>
</organism>
<reference evidence="2 3" key="1">
    <citation type="submission" date="2016-03" db="EMBL/GenBank/DDBJ databases">
        <authorList>
            <person name="Ploux O."/>
        </authorList>
    </citation>
    <scope>NUCLEOTIDE SEQUENCE [LARGE SCALE GENOMIC DNA]</scope>
    <source>
        <strain evidence="2 3">URUG2</strain>
    </source>
</reference>
<keyword evidence="3" id="KW-1185">Reference proteome</keyword>
<evidence type="ECO:0000313" key="3">
    <source>
        <dbReference type="Proteomes" id="UP000225277"/>
    </source>
</evidence>
<accession>A0A2D3URI3</accession>
<sequence length="229" mass="25559">MQLSSPNMKLQTVKLAETYDKDFKTAFALQLRANELFRGTDKYVQAWKEACKTLVTKLKSVDDYAKELREFLDGLREKESEGPSPTPSSQSSAGSVGTKRRMTPPPTPRTVSKATPQPTPQSTAQWTPVPLLPPTPQPSNAATVVSLSTRPPTPQQPTDSNKRKADVIILDDSDEEIVKIAAALRKGRKKARIENELRKYNLSLGALATQVKIRKEEEPQVELEEYDFH</sequence>
<gene>
    <name evidence="2" type="ORF">RCC_00042</name>
</gene>
<dbReference type="AlphaFoldDB" id="A0A2D3URI3"/>
<dbReference type="GeneID" id="35595449"/>
<proteinExistence type="predicted"/>
<feature type="compositionally biased region" description="Polar residues" evidence="1">
    <location>
        <begin position="112"/>
        <end position="126"/>
    </location>
</feature>
<protein>
    <submittedName>
        <fullName evidence="2">Uncharacterized protein</fullName>
    </submittedName>
</protein>
<dbReference type="Proteomes" id="UP000225277">
    <property type="component" value="Unassembled WGS sequence"/>
</dbReference>
<feature type="compositionally biased region" description="Polar residues" evidence="1">
    <location>
        <begin position="139"/>
        <end position="150"/>
    </location>
</feature>
<feature type="compositionally biased region" description="Low complexity" evidence="1">
    <location>
        <begin position="87"/>
        <end position="97"/>
    </location>
</feature>
<dbReference type="EMBL" id="FJUY01000001">
    <property type="protein sequence ID" value="CZT14067.1"/>
    <property type="molecule type" value="Genomic_DNA"/>
</dbReference>
<evidence type="ECO:0000256" key="1">
    <source>
        <dbReference type="SAM" id="MobiDB-lite"/>
    </source>
</evidence>
<evidence type="ECO:0000313" key="2">
    <source>
        <dbReference type="EMBL" id="CZT14067.1"/>
    </source>
</evidence>
<name>A0A2D3URI3_9PEZI</name>